<feature type="compositionally biased region" description="Polar residues" evidence="8">
    <location>
        <begin position="704"/>
        <end position="713"/>
    </location>
</feature>
<keyword evidence="3" id="KW-0378">Hydrolase</keyword>
<gene>
    <name evidence="11" type="primary">RECG</name>
    <name evidence="11" type="ORF">TSPGSL018_16778</name>
</gene>
<evidence type="ECO:0000256" key="6">
    <source>
        <dbReference type="ARBA" id="ARBA00023125"/>
    </source>
</evidence>
<dbReference type="InterPro" id="IPR045562">
    <property type="entry name" value="RecG_dom3_C"/>
</dbReference>
<keyword evidence="1" id="KW-0547">Nucleotide-binding</keyword>
<name>A0A061S458_9CHLO</name>
<keyword evidence="2" id="KW-0227">DNA damage</keyword>
<dbReference type="PANTHER" id="PTHR47964">
    <property type="entry name" value="ATP-DEPENDENT DNA HELICASE HOMOLOG RECG, CHLOROPLASTIC"/>
    <property type="match status" value="1"/>
</dbReference>
<evidence type="ECO:0000256" key="4">
    <source>
        <dbReference type="ARBA" id="ARBA00022806"/>
    </source>
</evidence>
<dbReference type="AlphaFoldDB" id="A0A061S458"/>
<feature type="domain" description="Helicase C-terminal" evidence="10">
    <location>
        <begin position="448"/>
        <end position="616"/>
    </location>
</feature>
<reference evidence="11" key="1">
    <citation type="submission" date="2014-05" db="EMBL/GenBank/DDBJ databases">
        <title>The transcriptome of the halophilic microalga Tetraselmis sp. GSL018 isolated from the Great Salt Lake, Utah.</title>
        <authorList>
            <person name="Jinkerson R.E."/>
            <person name="D'Adamo S."/>
            <person name="Posewitz M.C."/>
        </authorList>
    </citation>
    <scope>NUCLEOTIDE SEQUENCE</scope>
    <source>
        <strain evidence="11">GSL018</strain>
    </source>
</reference>
<dbReference type="InterPro" id="IPR014001">
    <property type="entry name" value="Helicase_ATP-bd"/>
</dbReference>
<keyword evidence="5" id="KW-0067">ATP-binding</keyword>
<organism evidence="11">
    <name type="scientific">Tetraselmis sp. GSL018</name>
    <dbReference type="NCBI Taxonomy" id="582737"/>
    <lineage>
        <taxon>Eukaryota</taxon>
        <taxon>Viridiplantae</taxon>
        <taxon>Chlorophyta</taxon>
        <taxon>core chlorophytes</taxon>
        <taxon>Chlorodendrophyceae</taxon>
        <taxon>Chlorodendrales</taxon>
        <taxon>Chlorodendraceae</taxon>
        <taxon>Tetraselmis</taxon>
    </lineage>
</organism>
<dbReference type="EMBL" id="GBEZ01007687">
    <property type="protein sequence ID" value="JAC77794.1"/>
    <property type="molecule type" value="Transcribed_RNA"/>
</dbReference>
<proteinExistence type="predicted"/>
<dbReference type="SMART" id="SM00490">
    <property type="entry name" value="HELICc"/>
    <property type="match status" value="1"/>
</dbReference>
<keyword evidence="4 11" id="KW-0347">Helicase</keyword>
<evidence type="ECO:0000313" key="11">
    <source>
        <dbReference type="EMBL" id="JAC77794.1"/>
    </source>
</evidence>
<dbReference type="PROSITE" id="PS51194">
    <property type="entry name" value="HELICASE_CTER"/>
    <property type="match status" value="1"/>
</dbReference>
<dbReference type="Pfam" id="PF00271">
    <property type="entry name" value="Helicase_C"/>
    <property type="match status" value="1"/>
</dbReference>
<evidence type="ECO:0000256" key="3">
    <source>
        <dbReference type="ARBA" id="ARBA00022801"/>
    </source>
</evidence>
<accession>A0A061S458</accession>
<sequence length="713" mass="76932">MDKANVALAGTVLSSSVYRPRPNLAMLKMTLSVRQGLYNGDGGMNHTVHVTRFMQGSFALPALSKIAATVPVGSVAIVEGKLDFIPKDGSWEMKSPKIMSMEERGRPADALGGEGDEELRPVYSAVRLLTNKDLQKIMPRALEAIAESRCAEEPLPADTVQRLKLMPWMDAIRAIHFPEGPEELEHARQRMAFQELLMLQLGLLLRRRSSVESSGDSEEELRLTDDAVAAANFATESLPWQLTAGQAEAISEILRDMRQNKPMLRLLQGDVGSGKTAVALLAMLAATASGWQAALMAPTEVLAAQHKDSIDRLISSFKGKAPEGLSMPRVSLLTGSTRTAPRRATLEGLKDGSIGIVIGTHSLISRGVEFSKLGLAVIDEQHRFGVRQRSALQRASSPPPHVLTLSATPIPRTLALVAYGEMDISTISDRPPGRIGVHTRVLRASDKSRDEAYSAIRRELRDGYRSYVICPLVDGGEDADSEGVKAAEQEYKRLSEGGYLGGAKCGLLHGRLSGEQKSRALQDFAEGRTQVLITTTVVEVGVDVPEASVMVIEHAERFGLAQLHQLRGRIGRGTRPSECILLVAGGEESLSRVRVLENSTDGFKIAEADLEQRGPGQLLGTRQSGAKDLAALQVTRLPHDNDLLLSARAEAARLLGAGSVDGEGNGDGERSVPTKKISMRLWAAYNAAAPPELDLNSEDESLVDSFSGSSEFK</sequence>
<dbReference type="Pfam" id="PF00270">
    <property type="entry name" value="DEAD"/>
    <property type="match status" value="1"/>
</dbReference>
<dbReference type="GO" id="GO:0003677">
    <property type="term" value="F:DNA binding"/>
    <property type="evidence" value="ECO:0007669"/>
    <property type="project" value="UniProtKB-KW"/>
</dbReference>
<dbReference type="InterPro" id="IPR047112">
    <property type="entry name" value="RecG/Mfd"/>
</dbReference>
<evidence type="ECO:0000256" key="1">
    <source>
        <dbReference type="ARBA" id="ARBA00022741"/>
    </source>
</evidence>
<keyword evidence="6" id="KW-0238">DNA-binding</keyword>
<dbReference type="GO" id="GO:0005524">
    <property type="term" value="F:ATP binding"/>
    <property type="evidence" value="ECO:0007669"/>
    <property type="project" value="UniProtKB-KW"/>
</dbReference>
<dbReference type="Gene3D" id="3.40.50.300">
    <property type="entry name" value="P-loop containing nucleotide triphosphate hydrolases"/>
    <property type="match status" value="2"/>
</dbReference>
<feature type="domain" description="Helicase ATP-binding" evidence="9">
    <location>
        <begin position="256"/>
        <end position="427"/>
    </location>
</feature>
<evidence type="ECO:0000256" key="8">
    <source>
        <dbReference type="SAM" id="MobiDB-lite"/>
    </source>
</evidence>
<dbReference type="PANTHER" id="PTHR47964:SF1">
    <property type="entry name" value="ATP-DEPENDENT DNA HELICASE HOMOLOG RECG, CHLOROPLASTIC"/>
    <property type="match status" value="1"/>
</dbReference>
<dbReference type="Pfam" id="PF19833">
    <property type="entry name" value="RecG_dom3_C"/>
    <property type="match status" value="1"/>
</dbReference>
<dbReference type="InterPro" id="IPR011545">
    <property type="entry name" value="DEAD/DEAH_box_helicase_dom"/>
</dbReference>
<evidence type="ECO:0000256" key="7">
    <source>
        <dbReference type="ARBA" id="ARBA00023204"/>
    </source>
</evidence>
<dbReference type="InterPro" id="IPR001650">
    <property type="entry name" value="Helicase_C-like"/>
</dbReference>
<protein>
    <submittedName>
        <fullName evidence="11">ATP-dependent DNA helicase RecG</fullName>
    </submittedName>
</protein>
<evidence type="ECO:0000259" key="9">
    <source>
        <dbReference type="PROSITE" id="PS51192"/>
    </source>
</evidence>
<dbReference type="PROSITE" id="PS51192">
    <property type="entry name" value="HELICASE_ATP_BIND_1"/>
    <property type="match status" value="1"/>
</dbReference>
<dbReference type="GO" id="GO:0006281">
    <property type="term" value="P:DNA repair"/>
    <property type="evidence" value="ECO:0007669"/>
    <property type="project" value="UniProtKB-KW"/>
</dbReference>
<dbReference type="GO" id="GO:0003678">
    <property type="term" value="F:DNA helicase activity"/>
    <property type="evidence" value="ECO:0007669"/>
    <property type="project" value="TreeGrafter"/>
</dbReference>
<keyword evidence="7" id="KW-0234">DNA repair</keyword>
<dbReference type="SUPFAM" id="SSF52540">
    <property type="entry name" value="P-loop containing nucleoside triphosphate hydrolases"/>
    <property type="match status" value="2"/>
</dbReference>
<feature type="region of interest" description="Disordered" evidence="8">
    <location>
        <begin position="693"/>
        <end position="713"/>
    </location>
</feature>
<dbReference type="InterPro" id="IPR027417">
    <property type="entry name" value="P-loop_NTPase"/>
</dbReference>
<evidence type="ECO:0000256" key="5">
    <source>
        <dbReference type="ARBA" id="ARBA00022840"/>
    </source>
</evidence>
<dbReference type="GO" id="GO:0016787">
    <property type="term" value="F:hydrolase activity"/>
    <property type="evidence" value="ECO:0007669"/>
    <property type="project" value="UniProtKB-KW"/>
</dbReference>
<evidence type="ECO:0000259" key="10">
    <source>
        <dbReference type="PROSITE" id="PS51194"/>
    </source>
</evidence>
<dbReference type="SMART" id="SM00487">
    <property type="entry name" value="DEXDc"/>
    <property type="match status" value="1"/>
</dbReference>
<evidence type="ECO:0000256" key="2">
    <source>
        <dbReference type="ARBA" id="ARBA00022763"/>
    </source>
</evidence>